<organism evidence="1 2">
    <name type="scientific">Candidatus Pedobacter colombiensis</name>
    <dbReference type="NCBI Taxonomy" id="3121371"/>
    <lineage>
        <taxon>Bacteria</taxon>
        <taxon>Pseudomonadati</taxon>
        <taxon>Bacteroidota</taxon>
        <taxon>Sphingobacteriia</taxon>
        <taxon>Sphingobacteriales</taxon>
        <taxon>Sphingobacteriaceae</taxon>
        <taxon>Pedobacter</taxon>
    </lineage>
</organism>
<evidence type="ECO:0000313" key="2">
    <source>
        <dbReference type="Proteomes" id="UP001214530"/>
    </source>
</evidence>
<name>A0AAJ6B6J8_9SPHI</name>
<proteinExistence type="predicted"/>
<dbReference type="Proteomes" id="UP001214530">
    <property type="component" value="Chromosome"/>
</dbReference>
<reference evidence="1" key="1">
    <citation type="submission" date="2023-03" db="EMBL/GenBank/DDBJ databases">
        <title>Andean soil-derived lignocellulolytic bacterial consortium as a source of novel taxa and putative plastic-active enzymes.</title>
        <authorList>
            <person name="Diaz-Garcia L."/>
            <person name="Chuvochina M."/>
            <person name="Feuerriegel G."/>
            <person name="Bunk B."/>
            <person name="Sproer C."/>
            <person name="Streit W.R."/>
            <person name="Rodriguez L.M."/>
            <person name="Overmann J."/>
            <person name="Jimenez D.J."/>
        </authorList>
    </citation>
    <scope>NUCLEOTIDE SEQUENCE</scope>
    <source>
        <strain evidence="1">MAG 3858</strain>
    </source>
</reference>
<dbReference type="AlphaFoldDB" id="A0AAJ6B6J8"/>
<sequence length="251" mass="28054">MLILSAGSSGYVHVAIYEGNGIYSIKNGMGSGVEGLKMNMNTKIIFIIFIGILSMKHAAKSQSKIERDSKKAREILLDSVIKHSVSSVILKEKYNADRKIWLETSFPEEKIILKNNSEATFRTSNNDKIKSLLAGLFSISPTEFLLGMRGIEGVITIKVEKVLWVKKDDIPELIRLVNINIVTPQIKQYSSMESSGDNGSRYIKTPLGINALNLIHNYLNGLFPSGGTPSYKSIVDWYKSGKPKEEYKYEL</sequence>
<gene>
    <name evidence="1" type="ORF">P0Y49_17185</name>
</gene>
<protein>
    <submittedName>
        <fullName evidence="1">Uncharacterized protein</fullName>
    </submittedName>
</protein>
<evidence type="ECO:0000313" key="1">
    <source>
        <dbReference type="EMBL" id="WEK18526.1"/>
    </source>
</evidence>
<accession>A0AAJ6B6J8</accession>
<dbReference type="EMBL" id="CP119313">
    <property type="protein sequence ID" value="WEK18526.1"/>
    <property type="molecule type" value="Genomic_DNA"/>
</dbReference>